<dbReference type="InterPro" id="IPR003726">
    <property type="entry name" value="HCY_dom"/>
</dbReference>
<keyword evidence="9" id="KW-1185">Reference proteome</keyword>
<dbReference type="OrthoDB" id="261426at2759"/>
<comment type="cofactor">
    <cofactor evidence="5">
        <name>Zn(2+)</name>
        <dbReference type="ChEBI" id="CHEBI:29105"/>
    </cofactor>
</comment>
<evidence type="ECO:0000256" key="3">
    <source>
        <dbReference type="ARBA" id="ARBA00022723"/>
    </source>
</evidence>
<comment type="caution">
    <text evidence="8">The sequence shown here is derived from an EMBL/GenBank/DDBJ whole genome shotgun (WGS) entry which is preliminary data.</text>
</comment>
<protein>
    <submittedName>
        <fullName evidence="8">AdoMet-homocysteine methyltransferase</fullName>
    </submittedName>
</protein>
<dbReference type="PROSITE" id="PS50970">
    <property type="entry name" value="HCY"/>
    <property type="match status" value="1"/>
</dbReference>
<feature type="binding site" evidence="5">
    <location>
        <position position="408"/>
    </location>
    <ligand>
        <name>Zn(2+)</name>
        <dbReference type="ChEBI" id="CHEBI:29105"/>
    </ligand>
</feature>
<dbReference type="SUPFAM" id="SSF82282">
    <property type="entry name" value="Homocysteine S-methyltransferase"/>
    <property type="match status" value="1"/>
</dbReference>
<evidence type="ECO:0000256" key="1">
    <source>
        <dbReference type="ARBA" id="ARBA00022603"/>
    </source>
</evidence>
<proteinExistence type="predicted"/>
<feature type="region of interest" description="Disordered" evidence="6">
    <location>
        <begin position="120"/>
        <end position="144"/>
    </location>
</feature>
<feature type="binding site" evidence="5">
    <location>
        <position position="308"/>
    </location>
    <ligand>
        <name>Zn(2+)</name>
        <dbReference type="ChEBI" id="CHEBI:29105"/>
    </ligand>
</feature>
<accession>A0A9P6VTK6</accession>
<dbReference type="GO" id="GO:0033528">
    <property type="term" value="P:S-methylmethionine cycle"/>
    <property type="evidence" value="ECO:0007669"/>
    <property type="project" value="TreeGrafter"/>
</dbReference>
<sequence>MGTTLQAPPFNLALDSALWSSELLATQHGRDQLAQLHDTWIQAGADLVQTCTYQSTLPLFLPAADSADSAPSSDTISTALETMTAALPVAAKACQSTSSSSSGQPRVALSLGPYGSALQPGQEYTGAYPPPFGPPQSAAKNARPACSARAREACPLPLEQVRSSYPPTTTTTGDSKDREAEVHLAAWHLQRLQHFLLSERQQDQDQDSAKVDVLAFETVPSLTEIRAIRKAMHIFTTSTSTTTSSTPVAFYISLVFPRTSDSDDAVRFPDPELAHLPTLADQVPLLVEAALAPTNNGYAVPGGLGFNCTSPLHAREVVRLLSDQVAKLQQQQQEGLQNQNQDDKPWLLVYPDGGAVYDVVSRSWHHPTGLTDSSWARLVADAVKDAVPNPASASPSPSPWAGVVVGGCCKAGPSAIKALRQEVEQRGWR</sequence>
<evidence type="ECO:0000313" key="8">
    <source>
        <dbReference type="EMBL" id="KAG0654473.1"/>
    </source>
</evidence>
<dbReference type="GO" id="GO:0009086">
    <property type="term" value="P:methionine biosynthetic process"/>
    <property type="evidence" value="ECO:0007669"/>
    <property type="project" value="TreeGrafter"/>
</dbReference>
<evidence type="ECO:0000256" key="2">
    <source>
        <dbReference type="ARBA" id="ARBA00022679"/>
    </source>
</evidence>
<gene>
    <name evidence="8" type="primary">SAM4</name>
    <name evidence="8" type="ORF">C6P46_001638</name>
</gene>
<keyword evidence="1 5" id="KW-0489">Methyltransferase</keyword>
<dbReference type="PANTHER" id="PTHR46015">
    <property type="entry name" value="ZGC:172121"/>
    <property type="match status" value="1"/>
</dbReference>
<evidence type="ECO:0000256" key="6">
    <source>
        <dbReference type="SAM" id="MobiDB-lite"/>
    </source>
</evidence>
<evidence type="ECO:0000256" key="5">
    <source>
        <dbReference type="PROSITE-ProRule" id="PRU00333"/>
    </source>
</evidence>
<dbReference type="InterPro" id="IPR051486">
    <property type="entry name" value="Hcy_S-methyltransferase"/>
</dbReference>
<reference evidence="8 9" key="1">
    <citation type="submission" date="2020-11" db="EMBL/GenBank/DDBJ databases">
        <title>Kefir isolates.</title>
        <authorList>
            <person name="Marcisauskas S."/>
            <person name="Kim Y."/>
            <person name="Blasche S."/>
        </authorList>
    </citation>
    <scope>NUCLEOTIDE SEQUENCE [LARGE SCALE GENOMIC DNA]</scope>
    <source>
        <strain evidence="8 9">KR</strain>
    </source>
</reference>
<dbReference type="Proteomes" id="UP000777482">
    <property type="component" value="Unassembled WGS sequence"/>
</dbReference>
<dbReference type="Pfam" id="PF02574">
    <property type="entry name" value="S-methyl_trans"/>
    <property type="match status" value="2"/>
</dbReference>
<dbReference type="GO" id="GO:0008898">
    <property type="term" value="F:S-adenosylmethionine-homocysteine S-methyltransferase activity"/>
    <property type="evidence" value="ECO:0007669"/>
    <property type="project" value="TreeGrafter"/>
</dbReference>
<organism evidence="8 9">
    <name type="scientific">Rhodotorula mucilaginosa</name>
    <name type="common">Yeast</name>
    <name type="synonym">Rhodotorula rubra</name>
    <dbReference type="NCBI Taxonomy" id="5537"/>
    <lineage>
        <taxon>Eukaryota</taxon>
        <taxon>Fungi</taxon>
        <taxon>Dikarya</taxon>
        <taxon>Basidiomycota</taxon>
        <taxon>Pucciniomycotina</taxon>
        <taxon>Microbotryomycetes</taxon>
        <taxon>Sporidiobolales</taxon>
        <taxon>Sporidiobolaceae</taxon>
        <taxon>Rhodotorula</taxon>
    </lineage>
</organism>
<evidence type="ECO:0000259" key="7">
    <source>
        <dbReference type="PROSITE" id="PS50970"/>
    </source>
</evidence>
<dbReference type="GO" id="GO:0032259">
    <property type="term" value="P:methylation"/>
    <property type="evidence" value="ECO:0007669"/>
    <property type="project" value="UniProtKB-KW"/>
</dbReference>
<keyword evidence="4 5" id="KW-0862">Zinc</keyword>
<dbReference type="AlphaFoldDB" id="A0A9P6VTK6"/>
<dbReference type="EMBL" id="PUHQ01000148">
    <property type="protein sequence ID" value="KAG0654473.1"/>
    <property type="molecule type" value="Genomic_DNA"/>
</dbReference>
<evidence type="ECO:0000256" key="4">
    <source>
        <dbReference type="ARBA" id="ARBA00022833"/>
    </source>
</evidence>
<feature type="binding site" evidence="5">
    <location>
        <position position="409"/>
    </location>
    <ligand>
        <name>Zn(2+)</name>
        <dbReference type="ChEBI" id="CHEBI:29105"/>
    </ligand>
</feature>
<keyword evidence="3 5" id="KW-0479">Metal-binding</keyword>
<name>A0A9P6VTK6_RHOMI</name>
<dbReference type="GO" id="GO:0046872">
    <property type="term" value="F:metal ion binding"/>
    <property type="evidence" value="ECO:0007669"/>
    <property type="project" value="UniProtKB-KW"/>
</dbReference>
<dbReference type="PANTHER" id="PTHR46015:SF1">
    <property type="entry name" value="HOMOCYSTEINE S-METHYLTRANSFERASE-LIKE ISOFORM 1"/>
    <property type="match status" value="1"/>
</dbReference>
<dbReference type="Gene3D" id="3.20.20.330">
    <property type="entry name" value="Homocysteine-binding-like domain"/>
    <property type="match status" value="1"/>
</dbReference>
<feature type="domain" description="Hcy-binding" evidence="7">
    <location>
        <begin position="1"/>
        <end position="423"/>
    </location>
</feature>
<dbReference type="InterPro" id="IPR036589">
    <property type="entry name" value="HCY_dom_sf"/>
</dbReference>
<keyword evidence="2 5" id="KW-0808">Transferase</keyword>
<evidence type="ECO:0000313" key="9">
    <source>
        <dbReference type="Proteomes" id="UP000777482"/>
    </source>
</evidence>